<name>A0A1R3V4C1_9HYPH</name>
<evidence type="ECO:0000313" key="2">
    <source>
        <dbReference type="Proteomes" id="UP000188388"/>
    </source>
</evidence>
<dbReference type="AlphaFoldDB" id="A0A1R3V4C1"/>
<dbReference type="Proteomes" id="UP000188388">
    <property type="component" value="Unassembled WGS sequence"/>
</dbReference>
<reference evidence="2" key="1">
    <citation type="submission" date="2017-01" db="EMBL/GenBank/DDBJ databases">
        <authorList>
            <person name="Brunel B."/>
        </authorList>
    </citation>
    <scope>NUCLEOTIDE SEQUENCE [LARGE SCALE GENOMIC DNA]</scope>
</reference>
<keyword evidence="2" id="KW-1185">Reference proteome</keyword>
<dbReference type="EMBL" id="FTPD01000010">
    <property type="protein sequence ID" value="SIT54741.1"/>
    <property type="molecule type" value="Genomic_DNA"/>
</dbReference>
<gene>
    <name evidence="1" type="ORF">BQ8794_180085</name>
</gene>
<organism evidence="1 2">
    <name type="scientific">Mesorhizobium prunaredense</name>
    <dbReference type="NCBI Taxonomy" id="1631249"/>
    <lineage>
        <taxon>Bacteria</taxon>
        <taxon>Pseudomonadati</taxon>
        <taxon>Pseudomonadota</taxon>
        <taxon>Alphaproteobacteria</taxon>
        <taxon>Hyphomicrobiales</taxon>
        <taxon>Phyllobacteriaceae</taxon>
        <taxon>Mesorhizobium</taxon>
    </lineage>
</organism>
<evidence type="ECO:0000313" key="1">
    <source>
        <dbReference type="EMBL" id="SIT54741.1"/>
    </source>
</evidence>
<sequence length="70" mass="7753">MRSRIAGSICLALSSSGDDVSFTERAGLSKLAQPPRGSIASTEKRSEFRRKDLNGLTAVFWDEFMFDPQL</sequence>
<accession>A0A1R3V4C1</accession>
<proteinExistence type="predicted"/>
<protein>
    <submittedName>
        <fullName evidence="1">Uncharacterized protein</fullName>
    </submittedName>
</protein>